<sequence>MQLAEMHSNTKGYIRIGTQDNWSPNASSALSTLSTVSIGPSPSLRLPYCQTRPMDSSATIVIKIAERCLCVKGVDQTWRAISLYRTSGKFRYTWTDRLEDLRGVAFLSRGFASVLFPPPLREESGIILDASEAFGT</sequence>
<protein>
    <submittedName>
        <fullName evidence="2">CNH domain-containing protein</fullName>
    </submittedName>
</protein>
<name>A0A1I7X3S4_HETBA</name>
<dbReference type="WBParaSite" id="Hba_12069">
    <property type="protein sequence ID" value="Hba_12069"/>
    <property type="gene ID" value="Hba_12069"/>
</dbReference>
<dbReference type="Proteomes" id="UP000095283">
    <property type="component" value="Unplaced"/>
</dbReference>
<proteinExistence type="predicted"/>
<evidence type="ECO:0000313" key="1">
    <source>
        <dbReference type="Proteomes" id="UP000095283"/>
    </source>
</evidence>
<accession>A0A1I7X3S4</accession>
<keyword evidence="1" id="KW-1185">Reference proteome</keyword>
<organism evidence="1 2">
    <name type="scientific">Heterorhabditis bacteriophora</name>
    <name type="common">Entomopathogenic nematode worm</name>
    <dbReference type="NCBI Taxonomy" id="37862"/>
    <lineage>
        <taxon>Eukaryota</taxon>
        <taxon>Metazoa</taxon>
        <taxon>Ecdysozoa</taxon>
        <taxon>Nematoda</taxon>
        <taxon>Chromadorea</taxon>
        <taxon>Rhabditida</taxon>
        <taxon>Rhabditina</taxon>
        <taxon>Rhabditomorpha</taxon>
        <taxon>Strongyloidea</taxon>
        <taxon>Heterorhabditidae</taxon>
        <taxon>Heterorhabditis</taxon>
    </lineage>
</organism>
<reference evidence="2" key="1">
    <citation type="submission" date="2016-11" db="UniProtKB">
        <authorList>
            <consortium name="WormBaseParasite"/>
        </authorList>
    </citation>
    <scope>IDENTIFICATION</scope>
</reference>
<dbReference type="AlphaFoldDB" id="A0A1I7X3S4"/>
<evidence type="ECO:0000313" key="2">
    <source>
        <dbReference type="WBParaSite" id="Hba_12069"/>
    </source>
</evidence>